<dbReference type="OrthoDB" id="1075895at2"/>
<feature type="domain" description="Competence protein CoiA-like N-terminal" evidence="1">
    <location>
        <begin position="29"/>
        <end position="62"/>
    </location>
</feature>
<dbReference type="EMBL" id="AFFY01000005">
    <property type="protein sequence ID" value="EHH01689.1"/>
    <property type="molecule type" value="Genomic_DNA"/>
</dbReference>
<keyword evidence="3" id="KW-1185">Reference proteome</keyword>
<protein>
    <recommendedName>
        <fullName evidence="1">Competence protein CoiA-like N-terminal domain-containing protein</fullName>
    </recommendedName>
</protein>
<evidence type="ECO:0000313" key="2">
    <source>
        <dbReference type="EMBL" id="EHH01689.1"/>
    </source>
</evidence>
<dbReference type="Proteomes" id="UP000003598">
    <property type="component" value="Unassembled WGS sequence"/>
</dbReference>
<evidence type="ECO:0000259" key="1">
    <source>
        <dbReference type="Pfam" id="PF25164"/>
    </source>
</evidence>
<name>G5SMD1_9BACT</name>
<sequence>MQHSQRYQHFALDVNNDIIDIHNTDSSCEQRYFCPHCHNEMIAKRGNIRQWHFAHKTDKCSYDSYLHSIAEKMIMNWFNQKESIILEMDAYKKCSKYDNCIFRMDEYCTGKTTIRYNLKEYYSKCTQERGYEGFVADLFCESEGKPNSPIFIEIFVTHECSQEKKDSGIRIIEFHIQSEEDILHIINSTQITEGNMVRLYNFKRKTFKKDDFIQPFQKYMLYPTLKSFVDKERYTCRNYNLSHRGIYEISMPYDDCIPYFLNSGGLYTVGKVKAYLDGYLKKDCQICRWQSSDWTGDNFCKLYKKCGNPKYCKDNDASKCIMFGEDREMIQRVISDFNDYMKENHVDVWKGEVLDAQKNV</sequence>
<evidence type="ECO:0000313" key="3">
    <source>
        <dbReference type="Proteomes" id="UP000003598"/>
    </source>
</evidence>
<dbReference type="HOGENOM" id="CLU_065994_0_0_10"/>
<reference evidence="2 3" key="1">
    <citation type="submission" date="2011-03" db="EMBL/GenBank/DDBJ databases">
        <authorList>
            <person name="Weinstock G."/>
            <person name="Sodergren E."/>
            <person name="Clifton S."/>
            <person name="Fulton L."/>
            <person name="Fulton B."/>
            <person name="Courtney L."/>
            <person name="Fronick C."/>
            <person name="Harrison M."/>
            <person name="Strong C."/>
            <person name="Farmer C."/>
            <person name="Delahaunty K."/>
            <person name="Markovic C."/>
            <person name="Hall O."/>
            <person name="Minx P."/>
            <person name="Tomlinson C."/>
            <person name="Mitreva M."/>
            <person name="Hou S."/>
            <person name="Chen J."/>
            <person name="Wollam A."/>
            <person name="Pepin K.H."/>
            <person name="Johnson M."/>
            <person name="Bhonagiri V."/>
            <person name="Zhang X."/>
            <person name="Suruliraj S."/>
            <person name="Warren W."/>
            <person name="Chinwalla A."/>
            <person name="Mardis E.R."/>
            <person name="Wilson R.K."/>
        </authorList>
    </citation>
    <scope>NUCLEOTIDE SEQUENCE [LARGE SCALE GENOMIC DNA]</scope>
    <source>
        <strain evidence="2 3">YIT 11840</strain>
    </source>
</reference>
<dbReference type="InterPro" id="IPR057253">
    <property type="entry name" value="CoiA-like_N"/>
</dbReference>
<accession>G5SMD1</accession>
<dbReference type="AlphaFoldDB" id="G5SMD1"/>
<comment type="caution">
    <text evidence="2">The sequence shown here is derived from an EMBL/GenBank/DDBJ whole genome shotgun (WGS) entry which is preliminary data.</text>
</comment>
<organism evidence="2 3">
    <name type="scientific">Paraprevotella clara YIT 11840</name>
    <dbReference type="NCBI Taxonomy" id="762968"/>
    <lineage>
        <taxon>Bacteria</taxon>
        <taxon>Pseudomonadati</taxon>
        <taxon>Bacteroidota</taxon>
        <taxon>Bacteroidia</taxon>
        <taxon>Bacteroidales</taxon>
        <taxon>Prevotellaceae</taxon>
        <taxon>Paraprevotella</taxon>
    </lineage>
</organism>
<dbReference type="STRING" id="762968.HMPREF9441_00506"/>
<dbReference type="PATRIC" id="fig|762968.3.peg.452"/>
<dbReference type="RefSeq" id="WP_008617467.1">
    <property type="nucleotide sequence ID" value="NZ_JH376581.1"/>
</dbReference>
<dbReference type="Pfam" id="PF25164">
    <property type="entry name" value="CoiA_N"/>
    <property type="match status" value="1"/>
</dbReference>
<dbReference type="GeneID" id="93556252"/>
<dbReference type="eggNOG" id="COG4469">
    <property type="taxonomic scope" value="Bacteria"/>
</dbReference>
<gene>
    <name evidence="2" type="ORF">HMPREF9441_00506</name>
</gene>
<proteinExistence type="predicted"/>